<dbReference type="InterPro" id="IPR005064">
    <property type="entry name" value="BUG"/>
</dbReference>
<dbReference type="CDD" id="cd07012">
    <property type="entry name" value="PBP2_Bug_TTT"/>
    <property type="match status" value="1"/>
</dbReference>
<evidence type="ECO:0000256" key="1">
    <source>
        <dbReference type="ARBA" id="ARBA00006987"/>
    </source>
</evidence>
<keyword evidence="2" id="KW-0732">Signal</keyword>
<dbReference type="PANTHER" id="PTHR42928:SF5">
    <property type="entry name" value="BLR1237 PROTEIN"/>
    <property type="match status" value="1"/>
</dbReference>
<dbReference type="Gene3D" id="3.40.190.150">
    <property type="entry name" value="Bordetella uptake gene, domain 1"/>
    <property type="match status" value="1"/>
</dbReference>
<gene>
    <name evidence="3" type="ORF">Rmf_38810</name>
</gene>
<dbReference type="InterPro" id="IPR042100">
    <property type="entry name" value="Bug_dom1"/>
</dbReference>
<name>A0ABM7Y7N3_9PROT</name>
<dbReference type="PANTHER" id="PTHR42928">
    <property type="entry name" value="TRICARBOXYLATE-BINDING PROTEIN"/>
    <property type="match status" value="1"/>
</dbReference>
<protein>
    <recommendedName>
        <fullName evidence="5">Tripartite tricarboxylate transporter substrate binding protein</fullName>
    </recommendedName>
</protein>
<comment type="similarity">
    <text evidence="1">Belongs to the UPF0065 (bug) family.</text>
</comment>
<reference evidence="3 4" key="1">
    <citation type="journal article" date="2016" name="Microbes Environ.">
        <title>Phylogenetically diverse aerobic anoxygenic phototrophic bacteria isolated from epilithic biofilms in Tama river, Japan.</title>
        <authorList>
            <person name="Hirose S."/>
            <person name="Matsuura K."/>
            <person name="Haruta S."/>
        </authorList>
    </citation>
    <scope>NUCLEOTIDE SEQUENCE [LARGE SCALE GENOMIC DNA]</scope>
    <source>
        <strain evidence="3 4">S08</strain>
    </source>
</reference>
<evidence type="ECO:0008006" key="5">
    <source>
        <dbReference type="Google" id="ProtNLM"/>
    </source>
</evidence>
<feature type="signal peptide" evidence="2">
    <location>
        <begin position="1"/>
        <end position="22"/>
    </location>
</feature>
<keyword evidence="4" id="KW-1185">Reference proteome</keyword>
<feature type="chain" id="PRO_5047398274" description="Tripartite tricarboxylate transporter substrate binding protein" evidence="2">
    <location>
        <begin position="23"/>
        <end position="321"/>
    </location>
</feature>
<dbReference type="PIRSF" id="PIRSF017082">
    <property type="entry name" value="YflP"/>
    <property type="match status" value="1"/>
</dbReference>
<dbReference type="Gene3D" id="3.40.190.10">
    <property type="entry name" value="Periplasmic binding protein-like II"/>
    <property type="match status" value="1"/>
</dbReference>
<dbReference type="RefSeq" id="WP_244408165.1">
    <property type="nucleotide sequence ID" value="NZ_AP025637.1"/>
</dbReference>
<evidence type="ECO:0000313" key="3">
    <source>
        <dbReference type="EMBL" id="BDG73952.1"/>
    </source>
</evidence>
<evidence type="ECO:0000256" key="2">
    <source>
        <dbReference type="SAM" id="SignalP"/>
    </source>
</evidence>
<sequence length="321" mass="32940">MLRRRLLLAAPAVLAAPSALHAQGAWPNRPVRIINPYAPGGTSDIVMRYLAAGMERAFGQPFIVENRPGAGGAVGTAQVAAAAPDGYTLLVTNTGPLAVSVSMTPPPAYNPERSFAYITMFGGAPILCAVKGDGPIRTMADYKAAAAVRREAVSFGSSGVGSVGHLAGMLWAQEAGVELLHVPFRGAADAEQAIIGGNTTSLWNTVGAHTGGVQGNSIRGLAVTSEQRVSSVPNVPSIVEAGFPGSIASNWFLLAGPAGLSAEIVGRLRTYMATAMAEAAARERWAAIGMVSLGDPTPAEISTFVAREAARWAPVVRASGA</sequence>
<proteinExistence type="inferred from homology"/>
<dbReference type="Proteomes" id="UP000831327">
    <property type="component" value="Chromosome"/>
</dbReference>
<dbReference type="Pfam" id="PF03401">
    <property type="entry name" value="TctC"/>
    <property type="match status" value="1"/>
</dbReference>
<evidence type="ECO:0000313" key="4">
    <source>
        <dbReference type="Proteomes" id="UP000831327"/>
    </source>
</evidence>
<organism evidence="3 4">
    <name type="scientific">Roseomonas fluvialis</name>
    <dbReference type="NCBI Taxonomy" id="1750527"/>
    <lineage>
        <taxon>Bacteria</taxon>
        <taxon>Pseudomonadati</taxon>
        <taxon>Pseudomonadota</taxon>
        <taxon>Alphaproteobacteria</taxon>
        <taxon>Acetobacterales</taxon>
        <taxon>Roseomonadaceae</taxon>
        <taxon>Roseomonas</taxon>
    </lineage>
</organism>
<dbReference type="EMBL" id="AP025637">
    <property type="protein sequence ID" value="BDG73952.1"/>
    <property type="molecule type" value="Genomic_DNA"/>
</dbReference>
<accession>A0ABM7Y7N3</accession>